<accession>A0AAU8M2A3</accession>
<dbReference type="SUPFAM" id="SSF49299">
    <property type="entry name" value="PKD domain"/>
    <property type="match status" value="2"/>
</dbReference>
<protein>
    <submittedName>
        <fullName evidence="4">PKD domain-containing protein</fullName>
    </submittedName>
</protein>
<reference evidence="4" key="1">
    <citation type="journal article" date="2024" name="Syst. Appl. Microbiol.">
        <title>First single-strain enrichments of Electrothrix cable bacteria, description of E. aestuarii sp. nov. and E. rattekaaiensis sp. nov., and proposal of a cable bacteria taxonomy following the rules of the SeqCode.</title>
        <authorList>
            <person name="Plum-Jensen L.E."/>
            <person name="Schramm A."/>
            <person name="Marshall I.P.G."/>
        </authorList>
    </citation>
    <scope>NUCLEOTIDE SEQUENCE</scope>
    <source>
        <strain evidence="4">Rat1</strain>
    </source>
</reference>
<feature type="domain" description="PKD" evidence="3">
    <location>
        <begin position="851"/>
        <end position="909"/>
    </location>
</feature>
<feature type="chain" id="PRO_5043806757" evidence="2">
    <location>
        <begin position="25"/>
        <end position="1190"/>
    </location>
</feature>
<evidence type="ECO:0000259" key="3">
    <source>
        <dbReference type="PROSITE" id="PS50093"/>
    </source>
</evidence>
<feature type="region of interest" description="Disordered" evidence="1">
    <location>
        <begin position="1168"/>
        <end position="1190"/>
    </location>
</feature>
<organism evidence="4">
    <name type="scientific">Candidatus Electrothrix aestuarii</name>
    <dbReference type="NCBI Taxonomy" id="3062594"/>
    <lineage>
        <taxon>Bacteria</taxon>
        <taxon>Pseudomonadati</taxon>
        <taxon>Thermodesulfobacteriota</taxon>
        <taxon>Desulfobulbia</taxon>
        <taxon>Desulfobulbales</taxon>
        <taxon>Desulfobulbaceae</taxon>
        <taxon>Candidatus Electrothrix</taxon>
    </lineage>
</organism>
<reference evidence="4" key="2">
    <citation type="submission" date="2024-06" db="EMBL/GenBank/DDBJ databases">
        <authorList>
            <person name="Plum-Jensen L.E."/>
            <person name="Schramm A."/>
            <person name="Marshall I.P.G."/>
        </authorList>
    </citation>
    <scope>NUCLEOTIDE SEQUENCE</scope>
    <source>
        <strain evidence="4">Rat1</strain>
    </source>
</reference>
<name>A0AAU8M2A3_9BACT</name>
<dbReference type="SMART" id="SM00089">
    <property type="entry name" value="PKD"/>
    <property type="match status" value="3"/>
</dbReference>
<evidence type="ECO:0000313" key="4">
    <source>
        <dbReference type="EMBL" id="XCN75171.1"/>
    </source>
</evidence>
<dbReference type="KEGG" id="eaj:Q3M24_10710"/>
<dbReference type="InterPro" id="IPR022409">
    <property type="entry name" value="PKD/Chitinase_dom"/>
</dbReference>
<dbReference type="CDD" id="cd00146">
    <property type="entry name" value="PKD"/>
    <property type="match status" value="1"/>
</dbReference>
<dbReference type="EMBL" id="CP159373">
    <property type="protein sequence ID" value="XCN75171.1"/>
    <property type="molecule type" value="Genomic_DNA"/>
</dbReference>
<keyword evidence="2" id="KW-0732">Signal</keyword>
<sequence>MLKKVGMLSVTTGLFLLLSSTAEAAVDKVICVPWQGDIYKSHTAVDGQSIRLKAVVKTTDGGQIWYKWNFGDGTESAVVSLSGKTKYNVEIDHVYNGAEDTPFTARLLVSDVDDTFADHVADNYLVKIAEDKLDPKVNIAIDNGLWYLYKSGGGTTSTLRSLDNSPIMVWSYSSFYASPTASAVHAFEINGHKETGNPDEDPYVEAVEHGLNFLFNGYFSNSSMLMTQAQSIGPQHGDNPDTNGNGIGIEVKDRGYRPVYQGGMVMDAIIASGTPDADSGRDYDGDGTNETYREVIQEMIDMYAWGQCDEVRDGLIQGGWRYNWNDWPDNSAAQWAAIGMIPAQEEPWNCTVPEWVKDYNDNWLDYSHQDTIDGQNIWGGFGYIGPGWSYALTPSGMVQLDFVEAETSDPRWVRSERWLADNWTTGYNWLGQNHLYAYYAFAKAMRLANPEPVVPFSSNNFDWYRGSATQQGLADRVADPLINHHYWDFYGPNLGTAWAVIILKPVLFAEAPIACFDADPNPNYPDAEINFDPSCSDHSEHGKDIDNITTFEWDWDNDGIFDTLTNSPSIVTSSFPCETIPCTYPVTLRVTDDNDPVRTATYVKNIEITYPPHPPVATVLSPYMVSLCEDDTLKLDGSDSYDPDVGEHEGGCTTCSDDTVTAWNWDLTGAPFDYTDESGEIVDLGTNFTSYFPVADFYNIGLQVADNTSQAYPSSGEGDLTDEGFGTVDVYDGCMCEVSGTALCLAVSLQWEDVGADTYYIYRSLTGPNLGFQDIGRTENTSKVAGSFVMGKPHWYRIMAETADGQRCLSRAVEVNGAPELCNPTADPGGPYSYCKGETVTLDGSGSTALAGTIVAWDWDLDNDGEYDDAFGEHVEHTWNENGEYTIGLRVTSSDSLTLTKEGTATVQIGYADRCNEPPVAKCKDIQASLDANGNVTISPTDIDNGSYDPDEGDHVTLSISKSNFSCADVDVQNLVTLNVTDDSGESDSCVANVTVVDNTAPDVQTKDLTVQLDSNGNASIAAADVDNGSSDTCGIASMTVAPSEFTCADLGDNTVTLEVTDVNGNTGTATAVVTVEDTLAPSIEVNAPATITPPDAPISFTAAATDNCSAAIEITDYSCYGFTGSGKQHSKMQSCVVSVSGDTITITDSGGVGDNIIWTIVATDQSGNETTAEGRVTVENPGRSKRGKK</sequence>
<gene>
    <name evidence="4" type="ORF">Q3M24_10710</name>
</gene>
<dbReference type="AlphaFoldDB" id="A0AAU8M2A3"/>
<dbReference type="InterPro" id="IPR000601">
    <property type="entry name" value="PKD_dom"/>
</dbReference>
<dbReference type="PROSITE" id="PS50093">
    <property type="entry name" value="PKD"/>
    <property type="match status" value="1"/>
</dbReference>
<feature type="signal peptide" evidence="2">
    <location>
        <begin position="1"/>
        <end position="24"/>
    </location>
</feature>
<dbReference type="Pfam" id="PF18911">
    <property type="entry name" value="PKD_4"/>
    <property type="match status" value="1"/>
</dbReference>
<evidence type="ECO:0000256" key="1">
    <source>
        <dbReference type="SAM" id="MobiDB-lite"/>
    </source>
</evidence>
<dbReference type="InterPro" id="IPR013783">
    <property type="entry name" value="Ig-like_fold"/>
</dbReference>
<dbReference type="InterPro" id="IPR035986">
    <property type="entry name" value="PKD_dom_sf"/>
</dbReference>
<proteinExistence type="predicted"/>
<dbReference type="Gene3D" id="2.60.40.10">
    <property type="entry name" value="Immunoglobulins"/>
    <property type="match status" value="4"/>
</dbReference>
<evidence type="ECO:0000256" key="2">
    <source>
        <dbReference type="SAM" id="SignalP"/>
    </source>
</evidence>